<name>A0A1I5MKG1_9RHOB</name>
<dbReference type="InterPro" id="IPR058227">
    <property type="entry name" value="RSP_7527-like"/>
</dbReference>
<sequence length="53" mass="6145">MTENRIEPLDLYEIERQARVLRAQATAQGLRAARRWISERLSHISLIGARRTA</sequence>
<dbReference type="NCBIfam" id="NF046098">
    <property type="entry name" value="RSP_7527_fam"/>
    <property type="match status" value="1"/>
</dbReference>
<dbReference type="Proteomes" id="UP000199356">
    <property type="component" value="Unassembled WGS sequence"/>
</dbReference>
<dbReference type="AlphaFoldDB" id="A0A1I5MKG1"/>
<accession>A0A1I5MKG1</accession>
<dbReference type="EMBL" id="FOXA01000002">
    <property type="protein sequence ID" value="SFP10088.1"/>
    <property type="molecule type" value="Genomic_DNA"/>
</dbReference>
<keyword evidence="2" id="KW-1185">Reference proteome</keyword>
<gene>
    <name evidence="1" type="ORF">SAMN04488047_102312</name>
</gene>
<organism evidence="1 2">
    <name type="scientific">Tranquillimonas alkanivorans</name>
    <dbReference type="NCBI Taxonomy" id="441119"/>
    <lineage>
        <taxon>Bacteria</taxon>
        <taxon>Pseudomonadati</taxon>
        <taxon>Pseudomonadota</taxon>
        <taxon>Alphaproteobacteria</taxon>
        <taxon>Rhodobacterales</taxon>
        <taxon>Roseobacteraceae</taxon>
        <taxon>Tranquillimonas</taxon>
    </lineage>
</organism>
<proteinExistence type="predicted"/>
<evidence type="ECO:0000313" key="1">
    <source>
        <dbReference type="EMBL" id="SFP10088.1"/>
    </source>
</evidence>
<dbReference type="STRING" id="441119.SAMN04488047_102312"/>
<dbReference type="RefSeq" id="WP_177215060.1">
    <property type="nucleotide sequence ID" value="NZ_FOXA01000002.1"/>
</dbReference>
<protein>
    <submittedName>
        <fullName evidence="1">Uncharacterized protein</fullName>
    </submittedName>
</protein>
<evidence type="ECO:0000313" key="2">
    <source>
        <dbReference type="Proteomes" id="UP000199356"/>
    </source>
</evidence>
<reference evidence="1 2" key="1">
    <citation type="submission" date="2016-10" db="EMBL/GenBank/DDBJ databases">
        <authorList>
            <person name="de Groot N.N."/>
        </authorList>
    </citation>
    <scope>NUCLEOTIDE SEQUENCE [LARGE SCALE GENOMIC DNA]</scope>
    <source>
        <strain evidence="1 2">DSM 19547</strain>
    </source>
</reference>